<name>A0A7S2XCP5_9EUKA</name>
<accession>A0A7S2XCP5</accession>
<gene>
    <name evidence="2" type="ORF">LSP00402_LOCUS13418</name>
</gene>
<feature type="compositionally biased region" description="Basic residues" evidence="1">
    <location>
        <begin position="42"/>
        <end position="61"/>
    </location>
</feature>
<evidence type="ECO:0000313" key="2">
    <source>
        <dbReference type="EMBL" id="CAD9769436.1"/>
    </source>
</evidence>
<dbReference type="AlphaFoldDB" id="A0A7S2XCP5"/>
<sequence length="196" mass="21916">MTSLCANFIAAVNANRCADSHLIALSHTSPTFATRASGRPNARQHRKAMCKHKKKKKKKKRPLDCENFGRAYEGIPAMRKLGYEGMGMAEENAMHGHVGSARDFGQQIASGRPKKRGEKWAVYMERLCYFFSRDFFCEKAIAVLMQEDAEFGATGFRKALEALFKSYAAERDWVREGYSVGASHVTNRQGNTTPPG</sequence>
<feature type="region of interest" description="Disordered" evidence="1">
    <location>
        <begin position="33"/>
        <end position="61"/>
    </location>
</feature>
<organism evidence="2">
    <name type="scientific">Lotharella oceanica</name>
    <dbReference type="NCBI Taxonomy" id="641309"/>
    <lineage>
        <taxon>Eukaryota</taxon>
        <taxon>Sar</taxon>
        <taxon>Rhizaria</taxon>
        <taxon>Cercozoa</taxon>
        <taxon>Chlorarachniophyceae</taxon>
        <taxon>Lotharella</taxon>
    </lineage>
</organism>
<proteinExistence type="predicted"/>
<protein>
    <submittedName>
        <fullName evidence="2">Uncharacterized protein</fullName>
    </submittedName>
</protein>
<evidence type="ECO:0000256" key="1">
    <source>
        <dbReference type="SAM" id="MobiDB-lite"/>
    </source>
</evidence>
<dbReference type="EMBL" id="HBHP01021554">
    <property type="protein sequence ID" value="CAD9769436.1"/>
    <property type="molecule type" value="Transcribed_RNA"/>
</dbReference>
<reference evidence="2" key="1">
    <citation type="submission" date="2021-01" db="EMBL/GenBank/DDBJ databases">
        <authorList>
            <person name="Corre E."/>
            <person name="Pelletier E."/>
            <person name="Niang G."/>
            <person name="Scheremetjew M."/>
            <person name="Finn R."/>
            <person name="Kale V."/>
            <person name="Holt S."/>
            <person name="Cochrane G."/>
            <person name="Meng A."/>
            <person name="Brown T."/>
            <person name="Cohen L."/>
        </authorList>
    </citation>
    <scope>NUCLEOTIDE SEQUENCE</scope>
    <source>
        <strain evidence="2">CCMP622</strain>
    </source>
</reference>